<dbReference type="GO" id="GO:0005886">
    <property type="term" value="C:plasma membrane"/>
    <property type="evidence" value="ECO:0007669"/>
    <property type="project" value="UniProtKB-SubCell"/>
</dbReference>
<comment type="subcellular location">
    <subcellularLocation>
        <location evidence="1 6">Cell membrane</location>
        <topology evidence="1 6">Multi-pass membrane protein</topology>
    </subcellularLocation>
</comment>
<feature type="domain" description="DUF2179" evidence="7">
    <location>
        <begin position="115"/>
        <end position="163"/>
    </location>
</feature>
<evidence type="ECO:0000313" key="9">
    <source>
        <dbReference type="EMBL" id="MCD1655062.1"/>
    </source>
</evidence>
<evidence type="ECO:0000259" key="7">
    <source>
        <dbReference type="Pfam" id="PF10035"/>
    </source>
</evidence>
<sequence>MFSQPQILLALTIFIARVADVSLGTFRHAMVIRGRKLPAFFAAFAESLIWVFAVSRVLKDMSDPLTAVAFALGFATGTFCGMTIENLFKIGDQVIRIFSAKGEESAASLREAGYRVTVFEGSGRDGAVSLLFLQAKRRDVSKIQSLARKIDPAGFIVIDDIRSASAGAPSRK</sequence>
<keyword evidence="5 6" id="KW-0472">Membrane</keyword>
<comment type="caution">
    <text evidence="9">The sequence shown here is derived from an EMBL/GenBank/DDBJ whole genome shotgun (WGS) entry which is preliminary data.</text>
</comment>
<evidence type="ECO:0000313" key="10">
    <source>
        <dbReference type="Proteomes" id="UP001198163"/>
    </source>
</evidence>
<dbReference type="PANTHER" id="PTHR40060:SF1">
    <property type="entry name" value="UPF0316 PROTEIN YEBE"/>
    <property type="match status" value="1"/>
</dbReference>
<dbReference type="HAMAP" id="MF_01515">
    <property type="entry name" value="UPF0316"/>
    <property type="match status" value="1"/>
</dbReference>
<dbReference type="Proteomes" id="UP001198163">
    <property type="component" value="Unassembled WGS sequence"/>
</dbReference>
<dbReference type="PANTHER" id="PTHR40060">
    <property type="entry name" value="UPF0316 PROTEIN YEBE"/>
    <property type="match status" value="1"/>
</dbReference>
<accession>A0AAE3JID9</accession>
<evidence type="ECO:0000256" key="6">
    <source>
        <dbReference type="HAMAP-Rule" id="MF_01515"/>
    </source>
</evidence>
<organism evidence="9 10">
    <name type="scientific">Teretinema zuelzerae</name>
    <dbReference type="NCBI Taxonomy" id="156"/>
    <lineage>
        <taxon>Bacteria</taxon>
        <taxon>Pseudomonadati</taxon>
        <taxon>Spirochaetota</taxon>
        <taxon>Spirochaetia</taxon>
        <taxon>Spirochaetales</taxon>
        <taxon>Treponemataceae</taxon>
        <taxon>Teretinema</taxon>
    </lineage>
</organism>
<protein>
    <recommendedName>
        <fullName evidence="6">UPF0316 protein K7J14_10165</fullName>
    </recommendedName>
</protein>
<keyword evidence="4 6" id="KW-1133">Transmembrane helix</keyword>
<evidence type="ECO:0000256" key="5">
    <source>
        <dbReference type="ARBA" id="ARBA00023136"/>
    </source>
</evidence>
<dbReference type="AlphaFoldDB" id="A0AAE3JID9"/>
<evidence type="ECO:0000256" key="3">
    <source>
        <dbReference type="ARBA" id="ARBA00022692"/>
    </source>
</evidence>
<feature type="transmembrane region" description="Helical" evidence="6">
    <location>
        <begin position="38"/>
        <end position="58"/>
    </location>
</feature>
<evidence type="ECO:0000256" key="1">
    <source>
        <dbReference type="ARBA" id="ARBA00004651"/>
    </source>
</evidence>
<dbReference type="NCBIfam" id="NF003191">
    <property type="entry name" value="PRK04164.1-2"/>
    <property type="match status" value="1"/>
</dbReference>
<dbReference type="Pfam" id="PF18955">
    <property type="entry name" value="DUF5698"/>
    <property type="match status" value="1"/>
</dbReference>
<evidence type="ECO:0000256" key="4">
    <source>
        <dbReference type="ARBA" id="ARBA00022989"/>
    </source>
</evidence>
<proteinExistence type="inferred from homology"/>
<dbReference type="Pfam" id="PF10035">
    <property type="entry name" value="DUF2179"/>
    <property type="match status" value="1"/>
</dbReference>
<dbReference type="InterPro" id="IPR044035">
    <property type="entry name" value="DUF5698"/>
</dbReference>
<dbReference type="CDD" id="cd16381">
    <property type="entry name" value="YitT_C_like_1"/>
    <property type="match status" value="1"/>
</dbReference>
<dbReference type="InterPro" id="IPR022930">
    <property type="entry name" value="UPF0316"/>
</dbReference>
<feature type="domain" description="DUF5698" evidence="8">
    <location>
        <begin position="25"/>
        <end position="82"/>
    </location>
</feature>
<keyword evidence="2 6" id="KW-1003">Cell membrane</keyword>
<evidence type="ECO:0000256" key="2">
    <source>
        <dbReference type="ARBA" id="ARBA00022475"/>
    </source>
</evidence>
<dbReference type="EMBL" id="JAINWA010000003">
    <property type="protein sequence ID" value="MCD1655062.1"/>
    <property type="molecule type" value="Genomic_DNA"/>
</dbReference>
<feature type="transmembrane region" description="Helical" evidence="6">
    <location>
        <begin position="64"/>
        <end position="88"/>
    </location>
</feature>
<gene>
    <name evidence="9" type="ORF">K7J14_10165</name>
</gene>
<dbReference type="InterPro" id="IPR019264">
    <property type="entry name" value="DUF2179"/>
</dbReference>
<name>A0AAE3JID9_9SPIR</name>
<keyword evidence="10" id="KW-1185">Reference proteome</keyword>
<comment type="similarity">
    <text evidence="6">Belongs to the UPF0316 family.</text>
</comment>
<reference evidence="9" key="1">
    <citation type="submission" date="2021-08" db="EMBL/GenBank/DDBJ databases">
        <title>Comparative analyses of Brucepasteria parasyntrophica and Teretinema zuelzerae.</title>
        <authorList>
            <person name="Song Y."/>
            <person name="Brune A."/>
        </authorList>
    </citation>
    <scope>NUCLEOTIDE SEQUENCE</scope>
    <source>
        <strain evidence="9">DSM 1903</strain>
    </source>
</reference>
<evidence type="ECO:0000259" key="8">
    <source>
        <dbReference type="Pfam" id="PF18955"/>
    </source>
</evidence>
<keyword evidence="3 6" id="KW-0812">Transmembrane</keyword>